<proteinExistence type="predicted"/>
<dbReference type="Gene3D" id="3.30.460.10">
    <property type="entry name" value="Beta Polymerase, domain 2"/>
    <property type="match status" value="1"/>
</dbReference>
<gene>
    <name evidence="2" type="ORF">ACFPFO_04040</name>
</gene>
<dbReference type="AlphaFoldDB" id="A0ABD5QBJ1"/>
<keyword evidence="3" id="KW-1185">Reference proteome</keyword>
<evidence type="ECO:0000313" key="2">
    <source>
        <dbReference type="EMBL" id="MFC4986954.1"/>
    </source>
</evidence>
<dbReference type="SUPFAM" id="SSF81301">
    <property type="entry name" value="Nucleotidyltransferase"/>
    <property type="match status" value="1"/>
</dbReference>
<dbReference type="Proteomes" id="UP001595925">
    <property type="component" value="Unassembled WGS sequence"/>
</dbReference>
<evidence type="ECO:0000313" key="3">
    <source>
        <dbReference type="Proteomes" id="UP001595925"/>
    </source>
</evidence>
<dbReference type="Pfam" id="PF01909">
    <property type="entry name" value="NTP_transf_2"/>
    <property type="match status" value="1"/>
</dbReference>
<feature type="domain" description="Polymerase nucleotidyl transferase" evidence="1">
    <location>
        <begin position="98"/>
        <end position="166"/>
    </location>
</feature>
<organism evidence="2 3">
    <name type="scientific">Saliphagus infecundisoli</name>
    <dbReference type="NCBI Taxonomy" id="1849069"/>
    <lineage>
        <taxon>Archaea</taxon>
        <taxon>Methanobacteriati</taxon>
        <taxon>Methanobacteriota</taxon>
        <taxon>Stenosarchaea group</taxon>
        <taxon>Halobacteria</taxon>
        <taxon>Halobacteriales</taxon>
        <taxon>Natrialbaceae</taxon>
        <taxon>Saliphagus</taxon>
    </lineage>
</organism>
<dbReference type="InterPro" id="IPR036390">
    <property type="entry name" value="WH_DNA-bd_sf"/>
</dbReference>
<dbReference type="InterPro" id="IPR002934">
    <property type="entry name" value="Polymerase_NTP_transf_dom"/>
</dbReference>
<dbReference type="EMBL" id="JBHSJG010000013">
    <property type="protein sequence ID" value="MFC4986954.1"/>
    <property type="molecule type" value="Genomic_DNA"/>
</dbReference>
<dbReference type="InterPro" id="IPR043519">
    <property type="entry name" value="NT_sf"/>
</dbReference>
<dbReference type="SUPFAM" id="SSF46785">
    <property type="entry name" value="Winged helix' DNA-binding domain"/>
    <property type="match status" value="1"/>
</dbReference>
<dbReference type="CDD" id="cd05403">
    <property type="entry name" value="NT_KNTase_like"/>
    <property type="match status" value="1"/>
</dbReference>
<dbReference type="InterPro" id="IPR036388">
    <property type="entry name" value="WH-like_DNA-bd_sf"/>
</dbReference>
<comment type="caution">
    <text evidence="2">The sequence shown here is derived from an EMBL/GenBank/DDBJ whole genome shotgun (WGS) entry which is preliminary data.</text>
</comment>
<evidence type="ECO:0000259" key="1">
    <source>
        <dbReference type="Pfam" id="PF01909"/>
    </source>
</evidence>
<dbReference type="RefSeq" id="WP_224830414.1">
    <property type="nucleotide sequence ID" value="NZ_JAIVEF010000062.1"/>
</dbReference>
<name>A0ABD5QBJ1_9EURY</name>
<accession>A0ABD5QBJ1</accession>
<reference evidence="2 3" key="1">
    <citation type="journal article" date="2019" name="Int. J. Syst. Evol. Microbiol.">
        <title>The Global Catalogue of Microorganisms (GCM) 10K type strain sequencing project: providing services to taxonomists for standard genome sequencing and annotation.</title>
        <authorList>
            <consortium name="The Broad Institute Genomics Platform"/>
            <consortium name="The Broad Institute Genome Sequencing Center for Infectious Disease"/>
            <person name="Wu L."/>
            <person name="Ma J."/>
        </authorList>
    </citation>
    <scope>NUCLEOTIDE SEQUENCE [LARGE SCALE GENOMIC DNA]</scope>
    <source>
        <strain evidence="2 3">CGMCC 1.15824</strain>
    </source>
</reference>
<dbReference type="Gene3D" id="1.10.10.10">
    <property type="entry name" value="Winged helix-like DNA-binding domain superfamily/Winged helix DNA-binding domain"/>
    <property type="match status" value="1"/>
</dbReference>
<protein>
    <submittedName>
        <fullName evidence="2">Nucleotidyltransferase family protein</fullName>
    </submittedName>
</protein>
<sequence>MFKHGATPHILNFLSDNPDIDVSIRQLSRVVPMSERATREAVNALETNDLVQTYNQGNARRVHINRARLDKPEDPIRSIPQTEFQTPARVACRYIDDELNGVRGIILFGSVVRGTADRQSDIDLWVLVAEDHLQQRHEANKLATNLEELQIPPTIALADATEADFEANWKQIRAQLEADDQDWASAQRYSFEIIVETPESILSQSDRVEADQLFGQGITLLSSELLERVKMEILSDE</sequence>